<reference evidence="10 11" key="1">
    <citation type="submission" date="2021-09" db="EMBL/GenBank/DDBJ databases">
        <title>Genome sequencing and assembly of Chryseobacterium sp. RG1.</title>
        <authorList>
            <person name="Chhetri G."/>
        </authorList>
    </citation>
    <scope>NUCLEOTIDE SEQUENCE [LARGE SCALE GENOMIC DNA]</scope>
    <source>
        <strain evidence="10 11">RG1</strain>
    </source>
</reference>
<dbReference type="Pfam" id="PF04542">
    <property type="entry name" value="Sigma70_r2"/>
    <property type="match status" value="1"/>
</dbReference>
<keyword evidence="7" id="KW-0812">Transmembrane</keyword>
<dbReference type="Pfam" id="PF08281">
    <property type="entry name" value="Sigma70_r4_2"/>
    <property type="match status" value="1"/>
</dbReference>
<keyword evidence="7" id="KW-0472">Membrane</keyword>
<evidence type="ECO:0000256" key="7">
    <source>
        <dbReference type="SAM" id="Phobius"/>
    </source>
</evidence>
<organism evidence="10 11">
    <name type="scientific">Chryseobacterium tagetis</name>
    <dbReference type="NCBI Taxonomy" id="2801334"/>
    <lineage>
        <taxon>Bacteria</taxon>
        <taxon>Pseudomonadati</taxon>
        <taxon>Bacteroidota</taxon>
        <taxon>Flavobacteriia</taxon>
        <taxon>Flavobacteriales</taxon>
        <taxon>Weeksellaceae</taxon>
        <taxon>Chryseobacterium group</taxon>
        <taxon>Chryseobacterium</taxon>
    </lineage>
</organism>
<keyword evidence="5 6" id="KW-0804">Transcription</keyword>
<keyword evidence="4 6" id="KW-0238">DNA-binding</keyword>
<evidence type="ECO:0000259" key="9">
    <source>
        <dbReference type="Pfam" id="PF08281"/>
    </source>
</evidence>
<dbReference type="SUPFAM" id="SSF88946">
    <property type="entry name" value="Sigma2 domain of RNA polymerase sigma factors"/>
    <property type="match status" value="1"/>
</dbReference>
<evidence type="ECO:0000313" key="11">
    <source>
        <dbReference type="Proteomes" id="UP000618240"/>
    </source>
</evidence>
<dbReference type="InterPro" id="IPR007627">
    <property type="entry name" value="RNA_pol_sigma70_r2"/>
</dbReference>
<dbReference type="Proteomes" id="UP000618240">
    <property type="component" value="Unassembled WGS sequence"/>
</dbReference>
<dbReference type="CDD" id="cd06171">
    <property type="entry name" value="Sigma70_r4"/>
    <property type="match status" value="1"/>
</dbReference>
<dbReference type="InterPro" id="IPR036388">
    <property type="entry name" value="WH-like_DNA-bd_sf"/>
</dbReference>
<dbReference type="RefSeq" id="WP_225688464.1">
    <property type="nucleotide sequence ID" value="NZ_JAERSE020000003.1"/>
</dbReference>
<dbReference type="Gene3D" id="1.10.1740.10">
    <property type="match status" value="1"/>
</dbReference>
<feature type="transmembrane region" description="Helical" evidence="7">
    <location>
        <begin position="185"/>
        <end position="203"/>
    </location>
</feature>
<dbReference type="InterPro" id="IPR013325">
    <property type="entry name" value="RNA_pol_sigma_r2"/>
</dbReference>
<keyword evidence="7" id="KW-1133">Transmembrane helix</keyword>
<evidence type="ECO:0000256" key="4">
    <source>
        <dbReference type="ARBA" id="ARBA00023125"/>
    </source>
</evidence>
<protein>
    <recommendedName>
        <fullName evidence="6">RNA polymerase sigma factor</fullName>
    </recommendedName>
</protein>
<name>A0ABS8A2F0_9FLAO</name>
<accession>A0ABS8A2F0</accession>
<evidence type="ECO:0000256" key="3">
    <source>
        <dbReference type="ARBA" id="ARBA00023082"/>
    </source>
</evidence>
<dbReference type="PANTHER" id="PTHR43133">
    <property type="entry name" value="RNA POLYMERASE ECF-TYPE SIGMA FACTO"/>
    <property type="match status" value="1"/>
</dbReference>
<evidence type="ECO:0000256" key="1">
    <source>
        <dbReference type="ARBA" id="ARBA00010641"/>
    </source>
</evidence>
<feature type="domain" description="RNA polymerase sigma-70 region 2" evidence="8">
    <location>
        <begin position="12"/>
        <end position="77"/>
    </location>
</feature>
<proteinExistence type="inferred from homology"/>
<keyword evidence="11" id="KW-1185">Reference proteome</keyword>
<sequence>MSKTQINWQKIYLEHSPKLLGICRRYITDLQTAEDILQDSFIMAIQKNHQLKDEKAIFAWLKKIVVNNALQSIRKATKDNYVNIESSEIPDTFTEMIASATEETKNILAYTFTREELLKSIDNLPPHHKSVFNLYYIENYSHAEISGLLSIPVNTSKSHLMRAKKFVQNYLLTHFVTKETQKNKTAQLLVFLGFGGLVWAQTFQSKFSDFSISPSKNLEIPSDISTNNLSFSSSDFWKQKVIIGCTFFIIIIGSILFLNPNNSLIKTFNSTLSDSKVEEKNSFLNEIKPNNDQKIYSENILKNDEISSKSISETNTDLKSENQSPVKAKNLVSSKAIIKKDSAEFVSHKVIVVKKIVQRDTIYIER</sequence>
<dbReference type="InterPro" id="IPR013249">
    <property type="entry name" value="RNA_pol_sigma70_r4_t2"/>
</dbReference>
<dbReference type="InterPro" id="IPR000838">
    <property type="entry name" value="RNA_pol_sigma70_ECF_CS"/>
</dbReference>
<dbReference type="InterPro" id="IPR014284">
    <property type="entry name" value="RNA_pol_sigma-70_dom"/>
</dbReference>
<evidence type="ECO:0000256" key="6">
    <source>
        <dbReference type="RuleBase" id="RU000716"/>
    </source>
</evidence>
<dbReference type="NCBIfam" id="TIGR02937">
    <property type="entry name" value="sigma70-ECF"/>
    <property type="match status" value="1"/>
</dbReference>
<dbReference type="EMBL" id="JAERSE020000003">
    <property type="protein sequence ID" value="MCA6067622.1"/>
    <property type="molecule type" value="Genomic_DNA"/>
</dbReference>
<feature type="transmembrane region" description="Helical" evidence="7">
    <location>
        <begin position="241"/>
        <end position="258"/>
    </location>
</feature>
<dbReference type="InterPro" id="IPR013324">
    <property type="entry name" value="RNA_pol_sigma_r3/r4-like"/>
</dbReference>
<dbReference type="Gene3D" id="1.10.10.10">
    <property type="entry name" value="Winged helix-like DNA-binding domain superfamily/Winged helix DNA-binding domain"/>
    <property type="match status" value="1"/>
</dbReference>
<evidence type="ECO:0000259" key="8">
    <source>
        <dbReference type="Pfam" id="PF04542"/>
    </source>
</evidence>
<keyword evidence="2 6" id="KW-0805">Transcription regulation</keyword>
<evidence type="ECO:0000256" key="2">
    <source>
        <dbReference type="ARBA" id="ARBA00023015"/>
    </source>
</evidence>
<evidence type="ECO:0000313" key="10">
    <source>
        <dbReference type="EMBL" id="MCA6067622.1"/>
    </source>
</evidence>
<dbReference type="InterPro" id="IPR039425">
    <property type="entry name" value="RNA_pol_sigma-70-like"/>
</dbReference>
<gene>
    <name evidence="10" type="ORF">JI747_010570</name>
</gene>
<feature type="domain" description="RNA polymerase sigma factor 70 region 4 type 2" evidence="9">
    <location>
        <begin position="114"/>
        <end position="166"/>
    </location>
</feature>
<keyword evidence="3 6" id="KW-0731">Sigma factor</keyword>
<comment type="similarity">
    <text evidence="1 6">Belongs to the sigma-70 factor family. ECF subfamily.</text>
</comment>
<evidence type="ECO:0000256" key="5">
    <source>
        <dbReference type="ARBA" id="ARBA00023163"/>
    </source>
</evidence>
<dbReference type="PANTHER" id="PTHR43133:SF46">
    <property type="entry name" value="RNA POLYMERASE SIGMA-70 FACTOR ECF SUBFAMILY"/>
    <property type="match status" value="1"/>
</dbReference>
<dbReference type="SUPFAM" id="SSF88659">
    <property type="entry name" value="Sigma3 and sigma4 domains of RNA polymerase sigma factors"/>
    <property type="match status" value="1"/>
</dbReference>
<comment type="caution">
    <text evidence="10">The sequence shown here is derived from an EMBL/GenBank/DDBJ whole genome shotgun (WGS) entry which is preliminary data.</text>
</comment>
<dbReference type="PROSITE" id="PS01063">
    <property type="entry name" value="SIGMA70_ECF"/>
    <property type="match status" value="1"/>
</dbReference>